<dbReference type="CDD" id="cd13563">
    <property type="entry name" value="PBP2_SsuA_like_6"/>
    <property type="match status" value="1"/>
</dbReference>
<dbReference type="SMART" id="SM00062">
    <property type="entry name" value="PBPb"/>
    <property type="match status" value="1"/>
</dbReference>
<dbReference type="SUPFAM" id="SSF53850">
    <property type="entry name" value="Periplasmic binding protein-like II"/>
    <property type="match status" value="1"/>
</dbReference>
<comment type="subcellular location">
    <subcellularLocation>
        <location evidence="1">Periplasm</location>
    </subcellularLocation>
</comment>
<dbReference type="PANTHER" id="PTHR30024">
    <property type="entry name" value="ALIPHATIC SULFONATES-BINDING PROTEIN-RELATED"/>
    <property type="match status" value="1"/>
</dbReference>
<protein>
    <submittedName>
        <fullName evidence="7">Aliphatic sulfonate ABC transporter substrate-binding protein</fullName>
    </submittedName>
</protein>
<comment type="caution">
    <text evidence="7">The sequence shown here is derived from an EMBL/GenBank/DDBJ whole genome shotgun (WGS) entry which is preliminary data.</text>
</comment>
<dbReference type="Proteomes" id="UP000637267">
    <property type="component" value="Unassembled WGS sequence"/>
</dbReference>
<evidence type="ECO:0000313" key="7">
    <source>
        <dbReference type="EMBL" id="GGP21605.1"/>
    </source>
</evidence>
<evidence type="ECO:0000256" key="3">
    <source>
        <dbReference type="ARBA" id="ARBA00022448"/>
    </source>
</evidence>
<keyword evidence="4 5" id="KW-0732">Signal</keyword>
<feature type="signal peptide" evidence="5">
    <location>
        <begin position="1"/>
        <end position="34"/>
    </location>
</feature>
<keyword evidence="8" id="KW-1185">Reference proteome</keyword>
<evidence type="ECO:0000256" key="4">
    <source>
        <dbReference type="ARBA" id="ARBA00022729"/>
    </source>
</evidence>
<evidence type="ECO:0000259" key="6">
    <source>
        <dbReference type="SMART" id="SM00062"/>
    </source>
</evidence>
<evidence type="ECO:0000256" key="1">
    <source>
        <dbReference type="ARBA" id="ARBA00004418"/>
    </source>
</evidence>
<accession>A0ABQ2P9V0</accession>
<name>A0ABQ2P9V0_9NEIS</name>
<comment type="similarity">
    <text evidence="2">Belongs to the bacterial solute-binding protein SsuA/TauA family.</text>
</comment>
<feature type="chain" id="PRO_5045871364" evidence="5">
    <location>
        <begin position="35"/>
        <end position="329"/>
    </location>
</feature>
<dbReference type="PANTHER" id="PTHR30024:SF47">
    <property type="entry name" value="TAURINE-BINDING PERIPLASMIC PROTEIN"/>
    <property type="match status" value="1"/>
</dbReference>
<reference evidence="8" key="1">
    <citation type="journal article" date="2019" name="Int. J. Syst. Evol. Microbiol.">
        <title>The Global Catalogue of Microorganisms (GCM) 10K type strain sequencing project: providing services to taxonomists for standard genome sequencing and annotation.</title>
        <authorList>
            <consortium name="The Broad Institute Genomics Platform"/>
            <consortium name="The Broad Institute Genome Sequencing Center for Infectious Disease"/>
            <person name="Wu L."/>
            <person name="Ma J."/>
        </authorList>
    </citation>
    <scope>NUCLEOTIDE SEQUENCE [LARGE SCALE GENOMIC DNA]</scope>
    <source>
        <strain evidence="8">CGMCC 1.8859</strain>
    </source>
</reference>
<dbReference type="NCBIfam" id="TIGR01728">
    <property type="entry name" value="SsuA_fam"/>
    <property type="match status" value="1"/>
</dbReference>
<dbReference type="InterPro" id="IPR015168">
    <property type="entry name" value="SsuA/THI5"/>
</dbReference>
<dbReference type="InterPro" id="IPR001638">
    <property type="entry name" value="Solute-binding_3/MltF_N"/>
</dbReference>
<keyword evidence="3" id="KW-0813">Transport</keyword>
<feature type="domain" description="Solute-binding protein family 3/N-terminal" evidence="6">
    <location>
        <begin position="37"/>
        <end position="266"/>
    </location>
</feature>
<evidence type="ECO:0000313" key="8">
    <source>
        <dbReference type="Proteomes" id="UP000637267"/>
    </source>
</evidence>
<evidence type="ECO:0000256" key="5">
    <source>
        <dbReference type="SAM" id="SignalP"/>
    </source>
</evidence>
<evidence type="ECO:0000256" key="2">
    <source>
        <dbReference type="ARBA" id="ARBA00010742"/>
    </source>
</evidence>
<dbReference type="InterPro" id="IPR010067">
    <property type="entry name" value="ABC_SsuA_sub-bd"/>
</dbReference>
<dbReference type="EMBL" id="BMLX01000002">
    <property type="protein sequence ID" value="GGP21605.1"/>
    <property type="molecule type" value="Genomic_DNA"/>
</dbReference>
<dbReference type="Gene3D" id="3.40.190.10">
    <property type="entry name" value="Periplasmic binding protein-like II"/>
    <property type="match status" value="2"/>
</dbReference>
<dbReference type="Pfam" id="PF09084">
    <property type="entry name" value="NMT1"/>
    <property type="match status" value="1"/>
</dbReference>
<organism evidence="7 8">
    <name type="scientific">Silvimonas iriomotensis</name>
    <dbReference type="NCBI Taxonomy" id="449662"/>
    <lineage>
        <taxon>Bacteria</taxon>
        <taxon>Pseudomonadati</taxon>
        <taxon>Pseudomonadota</taxon>
        <taxon>Betaproteobacteria</taxon>
        <taxon>Neisseriales</taxon>
        <taxon>Chitinibacteraceae</taxon>
        <taxon>Silvimonas</taxon>
    </lineage>
</organism>
<proteinExistence type="inferred from homology"/>
<gene>
    <name evidence="7" type="ORF">GCM10010970_21310</name>
</gene>
<sequence length="329" mass="34753">MRDMSKKRSVLPRRKSLFAALLLTAGLFSPSVHASEKLKIGYNNWVGSAGVFVAQEKGFFKQAGLDVEFVPFKGPSDAIPPLVAGHIDVALTTADNVVLVNARSGSDLKIIFATDTSNGADAVVSKKNLTSLADLKGKTVAVTQNEVNELLLLKGMEKAGMKPGDIKSVNMDPDSAGAAFIAGQVDAAVTWEPWISQAVAGGGKVVFSSAQVPNLILDVVTVSPATIKNKSRAIAAFLAAVDKGTAYVRSNPDEALPLVAKRLEVKPDEVKGMLVGVRLYDMAGNARLLHDKVAAQTLDNISAFYSSHKTIPKTLKGSDMVDGSFIPAH</sequence>